<organism evidence="2 3">
    <name type="scientific">Hymenobacter koreensis</name>
    <dbReference type="NCBI Taxonomy" id="1084523"/>
    <lineage>
        <taxon>Bacteria</taxon>
        <taxon>Pseudomonadati</taxon>
        <taxon>Bacteroidota</taxon>
        <taxon>Cytophagia</taxon>
        <taxon>Cytophagales</taxon>
        <taxon>Hymenobacteraceae</taxon>
        <taxon>Hymenobacter</taxon>
    </lineage>
</organism>
<dbReference type="Gene3D" id="3.40.50.300">
    <property type="entry name" value="P-loop containing nucleotide triphosphate hydrolases"/>
    <property type="match status" value="1"/>
</dbReference>
<protein>
    <recommendedName>
        <fullName evidence="4">Rad50/SbcC-type AAA domain-containing protein</fullName>
    </recommendedName>
</protein>
<reference evidence="3" key="1">
    <citation type="journal article" date="2019" name="Int. J. Syst. Evol. Microbiol.">
        <title>The Global Catalogue of Microorganisms (GCM) 10K type strain sequencing project: providing services to taxonomists for standard genome sequencing and annotation.</title>
        <authorList>
            <consortium name="The Broad Institute Genomics Platform"/>
            <consortium name="The Broad Institute Genome Sequencing Center for Infectious Disease"/>
            <person name="Wu L."/>
            <person name="Ma J."/>
        </authorList>
    </citation>
    <scope>NUCLEOTIDE SEQUENCE [LARGE SCALE GENOMIC DNA]</scope>
    <source>
        <strain evidence="3">JCM 17924</strain>
    </source>
</reference>
<gene>
    <name evidence="2" type="ORF">GCM10023186_46040</name>
</gene>
<evidence type="ECO:0008006" key="4">
    <source>
        <dbReference type="Google" id="ProtNLM"/>
    </source>
</evidence>
<dbReference type="SUPFAM" id="SSF52540">
    <property type="entry name" value="P-loop containing nucleoside triphosphate hydrolases"/>
    <property type="match status" value="1"/>
</dbReference>
<dbReference type="EMBL" id="BAABHA010000016">
    <property type="protein sequence ID" value="GAA4393977.1"/>
    <property type="molecule type" value="Genomic_DNA"/>
</dbReference>
<sequence length="577" mass="67012">MRANLTVNKLFIHSETNNKSFYTDFGDRLNVIYGANTSGKSTLIQLILFAFGINDNKDKLVNILSENIFVRLDFKVTKNDEQLLYTFIRKDETIYIKDQKSLKVTVFSGISGNTSAEHIKLKAFFNKLLDFNLMLETKAGINTAPIEVIFLPYYVSQDVGWVYLRKSFTGLDFYKNFKEDFLDYYLGVLTLEDRAKRKEIENELSECKQKQHFYQNFESTSSEIESAKLLDDSFKGKGNEFIDHLTSKKASLLNEENKFVKLTNQLAYNKQRLSVLSKVSRNHKHQIPGEGNCPICRQVLPSSTESLFEYYQNENDSLTTKQKMLEENKKVQSELNSLSKKIEILRNELTNDYKKLIVYSSNDITLDDWIKTQANIKLENSIIENIGKLAIRITELKKSLQQFKDDDDIEAERLDKNRTFKKYYNQNNIQLGVQRLEDNRFNYVYELSSFPFQGVQLHLAVLSYHFAFNRIVDSTPNVHRLPLILDSIFKEDLDSVNKENILKFICNNKPTDTQTIVSVADNKLKDPKIDYYNNKFFDSTTKLICVGNSIDKESILSQHHSDLDPLLNDSYSIMEYV</sequence>
<proteinExistence type="predicted"/>
<dbReference type="InterPro" id="IPR027417">
    <property type="entry name" value="P-loop_NTPase"/>
</dbReference>
<keyword evidence="1" id="KW-0175">Coiled coil</keyword>
<name>A0ABP8JP93_9BACT</name>
<evidence type="ECO:0000256" key="1">
    <source>
        <dbReference type="SAM" id="Coils"/>
    </source>
</evidence>
<dbReference type="Proteomes" id="UP001500454">
    <property type="component" value="Unassembled WGS sequence"/>
</dbReference>
<keyword evidence="3" id="KW-1185">Reference proteome</keyword>
<evidence type="ECO:0000313" key="3">
    <source>
        <dbReference type="Proteomes" id="UP001500454"/>
    </source>
</evidence>
<feature type="coiled-coil region" evidence="1">
    <location>
        <begin position="321"/>
        <end position="355"/>
    </location>
</feature>
<accession>A0ABP8JP93</accession>
<evidence type="ECO:0000313" key="2">
    <source>
        <dbReference type="EMBL" id="GAA4393977.1"/>
    </source>
</evidence>
<comment type="caution">
    <text evidence="2">The sequence shown here is derived from an EMBL/GenBank/DDBJ whole genome shotgun (WGS) entry which is preliminary data.</text>
</comment>
<dbReference type="RefSeq" id="WP_345228163.1">
    <property type="nucleotide sequence ID" value="NZ_BAABHA010000016.1"/>
</dbReference>